<dbReference type="GeneID" id="108413563"/>
<dbReference type="GO" id="GO:0016020">
    <property type="term" value="C:membrane"/>
    <property type="evidence" value="ECO:0007669"/>
    <property type="project" value="UniProtKB-SubCell"/>
</dbReference>
<dbReference type="SMART" id="SM00409">
    <property type="entry name" value="IG"/>
    <property type="match status" value="1"/>
</dbReference>
<evidence type="ECO:0000259" key="11">
    <source>
        <dbReference type="PROSITE" id="PS50835"/>
    </source>
</evidence>
<dbReference type="Ensembl" id="ENSPNAT00000082273.1">
    <property type="protein sequence ID" value="ENSPNAP00000069015.1"/>
    <property type="gene ID" value="ENSPNAG00000016807.2"/>
</dbReference>
<evidence type="ECO:0000256" key="4">
    <source>
        <dbReference type="ARBA" id="ARBA00022989"/>
    </source>
</evidence>
<feature type="chain" id="PRO_5043580085" description="V-set and transmembrane domain-containing protein 2B" evidence="10">
    <location>
        <begin position="21"/>
        <end position="254"/>
    </location>
</feature>
<dbReference type="RefSeq" id="XP_017541641.1">
    <property type="nucleotide sequence ID" value="XM_017686152.2"/>
</dbReference>
<evidence type="ECO:0000256" key="3">
    <source>
        <dbReference type="ARBA" id="ARBA00022729"/>
    </source>
</evidence>
<dbReference type="PANTHER" id="PTHR12207:SF27">
    <property type="entry name" value="V-SET AND TRANSMEMBRANE DOMAIN-CONTAINING PROTEIN 2B"/>
    <property type="match status" value="1"/>
</dbReference>
<keyword evidence="4" id="KW-1133">Transmembrane helix</keyword>
<feature type="signal peptide" evidence="10">
    <location>
        <begin position="1"/>
        <end position="20"/>
    </location>
</feature>
<evidence type="ECO:0000256" key="8">
    <source>
        <dbReference type="ARBA" id="ARBA00068295"/>
    </source>
</evidence>
<evidence type="ECO:0000313" key="13">
    <source>
        <dbReference type="Proteomes" id="UP001501920"/>
    </source>
</evidence>
<keyword evidence="5" id="KW-0472">Membrane</keyword>
<dbReference type="InterPro" id="IPR051102">
    <property type="entry name" value="IgSF_V-set/TM_domain"/>
</dbReference>
<comment type="subcellular location">
    <subcellularLocation>
        <location evidence="1">Membrane</location>
        <topology evidence="1">Single-pass type I membrane protein</topology>
    </subcellularLocation>
</comment>
<dbReference type="Pfam" id="PF07686">
    <property type="entry name" value="V-set"/>
    <property type="match status" value="1"/>
</dbReference>
<feature type="compositionally biased region" description="Low complexity" evidence="9">
    <location>
        <begin position="198"/>
        <end position="211"/>
    </location>
</feature>
<dbReference type="CTD" id="342865"/>
<dbReference type="InterPro" id="IPR007110">
    <property type="entry name" value="Ig-like_dom"/>
</dbReference>
<dbReference type="PROSITE" id="PS50835">
    <property type="entry name" value="IG_LIKE"/>
    <property type="match status" value="1"/>
</dbReference>
<sequence>MEALALHGLLLHLLLSWTNAAFTEVPVDSSVCEGEDVEMPCAFRASGAAPLSLEIQWWYLREVADLQQQQQQQQLSTQPNRAKVVPRDATKISTVRVQGNAISHKLSLSNVRKEDEGVYECRVSDLYSDETQDYKVQATLRVTPRHGMLAEEAVSHIQNRWSLRNSNAAAGGRATPEPEQGKPRAPPVGGDIGLQPQTTTSTASAAKSSASPRLGNAAIRQQHGAGSGAMATTEPLLYITLLILHKFLPFLFAH</sequence>
<organism evidence="12 13">
    <name type="scientific">Pygocentrus nattereri</name>
    <name type="common">Red-bellied piranha</name>
    <dbReference type="NCBI Taxonomy" id="42514"/>
    <lineage>
        <taxon>Eukaryota</taxon>
        <taxon>Metazoa</taxon>
        <taxon>Chordata</taxon>
        <taxon>Craniata</taxon>
        <taxon>Vertebrata</taxon>
        <taxon>Euteleostomi</taxon>
        <taxon>Actinopterygii</taxon>
        <taxon>Neopterygii</taxon>
        <taxon>Teleostei</taxon>
        <taxon>Ostariophysi</taxon>
        <taxon>Characiformes</taxon>
        <taxon>Characoidei</taxon>
        <taxon>Pygocentrus</taxon>
    </lineage>
</organism>
<protein>
    <recommendedName>
        <fullName evidence="8">V-set and transmembrane domain-containing protein 2B</fullName>
    </recommendedName>
</protein>
<gene>
    <name evidence="12" type="primary">VSTM2B</name>
</gene>
<dbReference type="Proteomes" id="UP001501920">
    <property type="component" value="Chromosome 25"/>
</dbReference>
<keyword evidence="13" id="KW-1185">Reference proteome</keyword>
<evidence type="ECO:0000256" key="1">
    <source>
        <dbReference type="ARBA" id="ARBA00004479"/>
    </source>
</evidence>
<keyword evidence="2" id="KW-0812">Transmembrane</keyword>
<evidence type="ECO:0000256" key="6">
    <source>
        <dbReference type="ARBA" id="ARBA00023157"/>
    </source>
</evidence>
<dbReference type="InterPro" id="IPR013106">
    <property type="entry name" value="Ig_V-set"/>
</dbReference>
<dbReference type="InterPro" id="IPR013783">
    <property type="entry name" value="Ig-like_fold"/>
</dbReference>
<reference evidence="12" key="2">
    <citation type="submission" date="2025-08" db="UniProtKB">
        <authorList>
            <consortium name="Ensembl"/>
        </authorList>
    </citation>
    <scope>IDENTIFICATION</scope>
</reference>
<dbReference type="FunFam" id="2.60.40.10:FF:000804">
    <property type="entry name" value="V-set and transmembrane domain containing 2B"/>
    <property type="match status" value="1"/>
</dbReference>
<dbReference type="Gene3D" id="2.60.40.10">
    <property type="entry name" value="Immunoglobulins"/>
    <property type="match status" value="1"/>
</dbReference>
<name>A0AAR2KXM6_PYGNA</name>
<dbReference type="AlphaFoldDB" id="A0AAR2KXM6"/>
<evidence type="ECO:0000256" key="10">
    <source>
        <dbReference type="SAM" id="SignalP"/>
    </source>
</evidence>
<keyword evidence="7" id="KW-0393">Immunoglobulin domain</keyword>
<dbReference type="SUPFAM" id="SSF48726">
    <property type="entry name" value="Immunoglobulin"/>
    <property type="match status" value="1"/>
</dbReference>
<dbReference type="GeneTree" id="ENSGT00940000161356"/>
<dbReference type="InterPro" id="IPR003599">
    <property type="entry name" value="Ig_sub"/>
</dbReference>
<keyword evidence="3 10" id="KW-0732">Signal</keyword>
<dbReference type="PANTHER" id="PTHR12207">
    <property type="entry name" value="V-SET AND TRANSMEMBRANE DOMAIN-CONTAINING PROTEIN"/>
    <property type="match status" value="1"/>
</dbReference>
<evidence type="ECO:0000256" key="2">
    <source>
        <dbReference type="ARBA" id="ARBA00022692"/>
    </source>
</evidence>
<evidence type="ECO:0000313" key="12">
    <source>
        <dbReference type="Ensembl" id="ENSPNAP00000069015.1"/>
    </source>
</evidence>
<dbReference type="InterPro" id="IPR036179">
    <property type="entry name" value="Ig-like_dom_sf"/>
</dbReference>
<evidence type="ECO:0000256" key="5">
    <source>
        <dbReference type="ARBA" id="ARBA00023136"/>
    </source>
</evidence>
<evidence type="ECO:0000256" key="9">
    <source>
        <dbReference type="SAM" id="MobiDB-lite"/>
    </source>
</evidence>
<reference evidence="12" key="3">
    <citation type="submission" date="2025-09" db="UniProtKB">
        <authorList>
            <consortium name="Ensembl"/>
        </authorList>
    </citation>
    <scope>IDENTIFICATION</scope>
</reference>
<feature type="region of interest" description="Disordered" evidence="9">
    <location>
        <begin position="165"/>
        <end position="214"/>
    </location>
</feature>
<accession>A0AAR2KXM6</accession>
<feature type="domain" description="Ig-like" evidence="11">
    <location>
        <begin position="20"/>
        <end position="137"/>
    </location>
</feature>
<keyword evidence="6" id="KW-1015">Disulfide bond</keyword>
<reference evidence="12 13" key="1">
    <citation type="submission" date="2020-10" db="EMBL/GenBank/DDBJ databases">
        <title>Pygocentrus nattereri (red-bellied piranha) genome, fPygNat1, primary haplotype.</title>
        <authorList>
            <person name="Myers G."/>
            <person name="Meyer A."/>
            <person name="Karagic N."/>
            <person name="Pippel M."/>
            <person name="Winkler S."/>
            <person name="Tracey A."/>
            <person name="Wood J."/>
            <person name="Formenti G."/>
            <person name="Howe K."/>
            <person name="Fedrigo O."/>
            <person name="Jarvis E.D."/>
        </authorList>
    </citation>
    <scope>NUCLEOTIDE SEQUENCE [LARGE SCALE GENOMIC DNA]</scope>
</reference>
<evidence type="ECO:0000256" key="7">
    <source>
        <dbReference type="ARBA" id="ARBA00023319"/>
    </source>
</evidence>
<proteinExistence type="predicted"/>